<evidence type="ECO:0000313" key="1">
    <source>
        <dbReference type="EMBL" id="KAJ9048450.1"/>
    </source>
</evidence>
<name>A0ACC2REJ5_9FUNG</name>
<reference evidence="1" key="1">
    <citation type="submission" date="2022-04" db="EMBL/GenBank/DDBJ databases">
        <title>Genome of the entomopathogenic fungus Entomophthora muscae.</title>
        <authorList>
            <person name="Elya C."/>
            <person name="Lovett B.R."/>
            <person name="Lee E."/>
            <person name="Macias A.M."/>
            <person name="Hajek A.E."/>
            <person name="De Bivort B.L."/>
            <person name="Kasson M.T."/>
            <person name="De Fine Licht H.H."/>
            <person name="Stajich J.E."/>
        </authorList>
    </citation>
    <scope>NUCLEOTIDE SEQUENCE</scope>
    <source>
        <strain evidence="1">Berkeley</strain>
    </source>
</reference>
<evidence type="ECO:0000313" key="2">
    <source>
        <dbReference type="Proteomes" id="UP001165960"/>
    </source>
</evidence>
<protein>
    <submittedName>
        <fullName evidence="1">Uncharacterized protein</fullName>
    </submittedName>
</protein>
<gene>
    <name evidence="1" type="ORF">DSO57_1034990</name>
</gene>
<keyword evidence="2" id="KW-1185">Reference proteome</keyword>
<proteinExistence type="predicted"/>
<sequence>MLLHRQDFLASWDQMAKNISLATTITSERLGKLTIPSTHLPSLYRVVSSSHNLLRALYNQRCTPYIKVVAAGCKPIQYHVVYRKSGQAHSHFRRQTNKTVLRSISSPGEYFSALVGCFK</sequence>
<dbReference type="EMBL" id="QTSX02007400">
    <property type="protein sequence ID" value="KAJ9048450.1"/>
    <property type="molecule type" value="Genomic_DNA"/>
</dbReference>
<dbReference type="Proteomes" id="UP001165960">
    <property type="component" value="Unassembled WGS sequence"/>
</dbReference>
<organism evidence="1 2">
    <name type="scientific">Entomophthora muscae</name>
    <dbReference type="NCBI Taxonomy" id="34485"/>
    <lineage>
        <taxon>Eukaryota</taxon>
        <taxon>Fungi</taxon>
        <taxon>Fungi incertae sedis</taxon>
        <taxon>Zoopagomycota</taxon>
        <taxon>Entomophthoromycotina</taxon>
        <taxon>Entomophthoromycetes</taxon>
        <taxon>Entomophthorales</taxon>
        <taxon>Entomophthoraceae</taxon>
        <taxon>Entomophthora</taxon>
    </lineage>
</organism>
<comment type="caution">
    <text evidence="1">The sequence shown here is derived from an EMBL/GenBank/DDBJ whole genome shotgun (WGS) entry which is preliminary data.</text>
</comment>
<accession>A0ACC2REJ5</accession>